<dbReference type="EMBL" id="BQOL01000001">
    <property type="protein sequence ID" value="GKI18354.1"/>
    <property type="molecule type" value="Genomic_DNA"/>
</dbReference>
<evidence type="ECO:0000313" key="2">
    <source>
        <dbReference type="Proteomes" id="UP001055105"/>
    </source>
</evidence>
<organism evidence="1 2">
    <name type="scientific">Alistipes finegoldii</name>
    <dbReference type="NCBI Taxonomy" id="214856"/>
    <lineage>
        <taxon>Bacteria</taxon>
        <taxon>Pseudomonadati</taxon>
        <taxon>Bacteroidota</taxon>
        <taxon>Bacteroidia</taxon>
        <taxon>Bacteroidales</taxon>
        <taxon>Rikenellaceae</taxon>
        <taxon>Alistipes</taxon>
    </lineage>
</organism>
<evidence type="ECO:0000313" key="1">
    <source>
        <dbReference type="EMBL" id="GKI18354.1"/>
    </source>
</evidence>
<comment type="caution">
    <text evidence="1">The sequence shown here is derived from an EMBL/GenBank/DDBJ whole genome shotgun (WGS) entry which is preliminary data.</text>
</comment>
<accession>A0AA37NMW3</accession>
<name>A0AA37NMW3_9BACT</name>
<dbReference type="Pfam" id="PF20186">
    <property type="entry name" value="DUF6549"/>
    <property type="match status" value="1"/>
</dbReference>
<dbReference type="InterPro" id="IPR046679">
    <property type="entry name" value="DUF6549"/>
</dbReference>
<dbReference type="Proteomes" id="UP001055105">
    <property type="component" value="Unassembled WGS sequence"/>
</dbReference>
<gene>
    <name evidence="1" type="ORF">CE91St16_12620</name>
</gene>
<proteinExistence type="predicted"/>
<dbReference type="AlphaFoldDB" id="A0AA37NMW3"/>
<dbReference type="RefSeq" id="WP_244076293.1">
    <property type="nucleotide sequence ID" value="NZ_AP025581.1"/>
</dbReference>
<protein>
    <submittedName>
        <fullName evidence="1">Uncharacterized protein</fullName>
    </submittedName>
</protein>
<reference evidence="1" key="1">
    <citation type="submission" date="2022-01" db="EMBL/GenBank/DDBJ databases">
        <title>Novel bile acid biosynthetic pathways are enriched in the microbiome of centenarians.</title>
        <authorList>
            <person name="Sato Y."/>
            <person name="Atarashi K."/>
            <person name="Plichta R.D."/>
            <person name="Arai Y."/>
            <person name="Sasajima S."/>
            <person name="Kearney M.S."/>
            <person name="Suda W."/>
            <person name="Takeshita K."/>
            <person name="Sasaki T."/>
            <person name="Okamoto S."/>
            <person name="Skelly N.A."/>
            <person name="Okamura Y."/>
            <person name="Vlamakis H."/>
            <person name="Li Y."/>
            <person name="Tanoue T."/>
            <person name="Takei H."/>
            <person name="Nittono H."/>
            <person name="Narushima S."/>
            <person name="Irie J."/>
            <person name="Itoh H."/>
            <person name="Moriya K."/>
            <person name="Sugiura Y."/>
            <person name="Suematsu M."/>
            <person name="Moritoki N."/>
            <person name="Shibata S."/>
            <person name="Littman R.D."/>
            <person name="Fischbach A.M."/>
            <person name="Uwamino Y."/>
            <person name="Inoue T."/>
            <person name="Honda A."/>
            <person name="Hattori M."/>
            <person name="Murai T."/>
            <person name="Xavier J.R."/>
            <person name="Hirose N."/>
            <person name="Honda K."/>
        </authorList>
    </citation>
    <scope>NUCLEOTIDE SEQUENCE</scope>
    <source>
        <strain evidence="1">CE91-St16</strain>
    </source>
</reference>
<sequence length="197" mass="23021">MKKYLFLYAVAVTALLVYGYGRYRRENRRLTQNQHALAAGIERYRTRLGQEAASVQALRLRCAEFEELRAADAAEIRRLGIKLRRLEAAARTATATKVKIRTPVRDTVVVRLRDTLVVRDTLRLFRWRDTWVRVEGAVTADSVLCRVESADTLRQVVHRIPRRFLFIRWGTKALRQEIVPSNPHTRIVYSEYVKIER</sequence>